<accession>A0A4Q4TJZ9</accession>
<dbReference type="InterPro" id="IPR007681">
    <property type="entry name" value="Mog1"/>
</dbReference>
<feature type="compositionally biased region" description="Basic and acidic residues" evidence="1">
    <location>
        <begin position="253"/>
        <end position="273"/>
    </location>
</feature>
<proteinExistence type="predicted"/>
<dbReference type="GO" id="GO:0006606">
    <property type="term" value="P:protein import into nucleus"/>
    <property type="evidence" value="ECO:0007669"/>
    <property type="project" value="TreeGrafter"/>
</dbReference>
<evidence type="ECO:0000313" key="3">
    <source>
        <dbReference type="Proteomes" id="UP000293360"/>
    </source>
</evidence>
<dbReference type="AlphaFoldDB" id="A0A4Q4TJZ9"/>
<evidence type="ECO:0000313" key="2">
    <source>
        <dbReference type="EMBL" id="RYP05920.1"/>
    </source>
</evidence>
<dbReference type="PANTHER" id="PTHR15837">
    <property type="entry name" value="RAN GUANINE NUCLEOTIDE RELEASE FACTOR"/>
    <property type="match status" value="1"/>
</dbReference>
<gene>
    <name evidence="2" type="ORF">DL764_003478</name>
</gene>
<feature type="compositionally biased region" description="Low complexity" evidence="1">
    <location>
        <begin position="274"/>
        <end position="283"/>
    </location>
</feature>
<protein>
    <recommendedName>
        <fullName evidence="4">NYN domain-containing protein</fullName>
    </recommendedName>
</protein>
<comment type="caution">
    <text evidence="2">The sequence shown here is derived from an EMBL/GenBank/DDBJ whole genome shotgun (WGS) entry which is preliminary data.</text>
</comment>
<dbReference type="PANTHER" id="PTHR15837:SF5">
    <property type="entry name" value="NYN DOMAIN-CONTAINING PROTEIN"/>
    <property type="match status" value="1"/>
</dbReference>
<sequence length="600" mass="66368">MKGAPQRPGPNGSRVVRKRLSTPRLGAGLSVIAMQIGSFSKLGKMPVANEPTSDGIFPRSGSVGSEILTPKVRPNDAKAVDVWNDVAPFVAEPTVRTEGPVTGNEVTDDSILCDSSVSATDEDGFDASCNSFDGNHMSSPNSTPPPSNDEEHRKNNQYLASTKISHYPRQRMTDYLSSHQPLSDLLDQPQSMTPLYPENVSNNGCQPTVRSTAAAPCNDAITTGGAGGLPVLGPTIAQLERLFEATDRFRDTNRLKESDDQSPDRFGVAERHSPIQQPSQCSSSMFASNSRLCDIMFTSRPSEDNYVSYDPPCPYTKLNPQIPDLTPTSQPPQPFAVWPKEDKRSLLEFKLARFVLEDSERVSAGVHIFVDMSNIWVGFINTVKTALGVPLGQYLRTPMSFENLARILERGRNVQKRVLAGSLAFPASRRENWPPHLREAESMGYEMNIFDRVMVEKFSPRLKRQSRTSYCRATLYSANDLTSADESTEDGVVAKVTRKRGEQGVDENLHLNMMNSIIDNTRPGTMVLATGDAAQAQFSGGFKYYATRALERGWMVEVVSWNRTMSSAWYDPDFIAMYGDRIRIIELDGFIEELHAGYPA</sequence>
<evidence type="ECO:0008006" key="4">
    <source>
        <dbReference type="Google" id="ProtNLM"/>
    </source>
</evidence>
<feature type="region of interest" description="Disordered" evidence="1">
    <location>
        <begin position="253"/>
        <end position="283"/>
    </location>
</feature>
<dbReference type="GO" id="GO:0005085">
    <property type="term" value="F:guanyl-nucleotide exchange factor activity"/>
    <property type="evidence" value="ECO:0007669"/>
    <property type="project" value="TreeGrafter"/>
</dbReference>
<organism evidence="2 3">
    <name type="scientific">Monosporascus ibericus</name>
    <dbReference type="NCBI Taxonomy" id="155417"/>
    <lineage>
        <taxon>Eukaryota</taxon>
        <taxon>Fungi</taxon>
        <taxon>Dikarya</taxon>
        <taxon>Ascomycota</taxon>
        <taxon>Pezizomycotina</taxon>
        <taxon>Sordariomycetes</taxon>
        <taxon>Xylariomycetidae</taxon>
        <taxon>Xylariales</taxon>
        <taxon>Xylariales incertae sedis</taxon>
        <taxon>Monosporascus</taxon>
    </lineage>
</organism>
<name>A0A4Q4TJZ9_9PEZI</name>
<keyword evidence="3" id="KW-1185">Reference proteome</keyword>
<dbReference type="Proteomes" id="UP000293360">
    <property type="component" value="Unassembled WGS sequence"/>
</dbReference>
<evidence type="ECO:0000256" key="1">
    <source>
        <dbReference type="SAM" id="MobiDB-lite"/>
    </source>
</evidence>
<feature type="region of interest" description="Disordered" evidence="1">
    <location>
        <begin position="124"/>
        <end position="153"/>
    </location>
</feature>
<dbReference type="GO" id="GO:0005634">
    <property type="term" value="C:nucleus"/>
    <property type="evidence" value="ECO:0007669"/>
    <property type="project" value="TreeGrafter"/>
</dbReference>
<dbReference type="STRING" id="155417.A0A4Q4TJZ9"/>
<dbReference type="CDD" id="cd18724">
    <property type="entry name" value="PIN_LabA-like"/>
    <property type="match status" value="1"/>
</dbReference>
<feature type="compositionally biased region" description="Polar residues" evidence="1">
    <location>
        <begin position="128"/>
        <end position="137"/>
    </location>
</feature>
<dbReference type="Gene3D" id="3.40.50.1010">
    <property type="entry name" value="5'-nuclease"/>
    <property type="match status" value="1"/>
</dbReference>
<dbReference type="OrthoDB" id="5590473at2759"/>
<dbReference type="EMBL" id="QJNU01000149">
    <property type="protein sequence ID" value="RYP05920.1"/>
    <property type="molecule type" value="Genomic_DNA"/>
</dbReference>
<dbReference type="GO" id="GO:0031267">
    <property type="term" value="F:small GTPase binding"/>
    <property type="evidence" value="ECO:0007669"/>
    <property type="project" value="TreeGrafter"/>
</dbReference>
<reference evidence="2 3" key="1">
    <citation type="submission" date="2018-06" db="EMBL/GenBank/DDBJ databases">
        <title>Complete Genomes of Monosporascus.</title>
        <authorList>
            <person name="Robinson A.J."/>
            <person name="Natvig D.O."/>
        </authorList>
    </citation>
    <scope>NUCLEOTIDE SEQUENCE [LARGE SCALE GENOMIC DNA]</scope>
    <source>
        <strain evidence="2 3">CBS 110550</strain>
    </source>
</reference>